<feature type="compositionally biased region" description="Basic and acidic residues" evidence="13">
    <location>
        <begin position="382"/>
        <end position="391"/>
    </location>
</feature>
<dbReference type="Gene3D" id="3.30.40.10">
    <property type="entry name" value="Zinc/RING finger domain, C3HC4 (zinc finger)"/>
    <property type="match status" value="1"/>
</dbReference>
<comment type="subcellular location">
    <subcellularLocation>
        <location evidence="2">Cytoplasm</location>
    </subcellularLocation>
</comment>
<evidence type="ECO:0000256" key="3">
    <source>
        <dbReference type="ARBA" id="ARBA00004906"/>
    </source>
</evidence>
<evidence type="ECO:0000256" key="6">
    <source>
        <dbReference type="ARBA" id="ARBA00022553"/>
    </source>
</evidence>
<evidence type="ECO:0000256" key="8">
    <source>
        <dbReference type="ARBA" id="ARBA00022723"/>
    </source>
</evidence>
<dbReference type="InterPro" id="IPR001841">
    <property type="entry name" value="Znf_RING"/>
</dbReference>
<dbReference type="InterPro" id="IPR044288">
    <property type="entry name" value="ZNF598/HEL2"/>
</dbReference>
<feature type="compositionally biased region" description="Basic and acidic residues" evidence="13">
    <location>
        <begin position="510"/>
        <end position="519"/>
    </location>
</feature>
<feature type="compositionally biased region" description="Polar residues" evidence="13">
    <location>
        <begin position="478"/>
        <end position="489"/>
    </location>
</feature>
<dbReference type="PANTHER" id="PTHR22938">
    <property type="entry name" value="ZINC FINGER PROTEIN 598"/>
    <property type="match status" value="1"/>
</dbReference>
<feature type="compositionally biased region" description="Low complexity" evidence="13">
    <location>
        <begin position="414"/>
        <end position="444"/>
    </location>
</feature>
<evidence type="ECO:0000256" key="13">
    <source>
        <dbReference type="SAM" id="MobiDB-lite"/>
    </source>
</evidence>
<protein>
    <recommendedName>
        <fullName evidence="4">RING-type E3 ubiquitin transferase</fullName>
        <ecNumber evidence="4">2.3.2.27</ecNumber>
    </recommendedName>
</protein>
<evidence type="ECO:0000313" key="15">
    <source>
        <dbReference type="EMBL" id="WAQ97306.1"/>
    </source>
</evidence>
<feature type="region of interest" description="Disordered" evidence="13">
    <location>
        <begin position="621"/>
        <end position="697"/>
    </location>
</feature>
<dbReference type="CDD" id="cd16615">
    <property type="entry name" value="RING-HC_ZNF598"/>
    <property type="match status" value="1"/>
</dbReference>
<keyword evidence="10" id="KW-0862">Zinc</keyword>
<keyword evidence="9 12" id="KW-0863">Zinc-finger</keyword>
<evidence type="ECO:0000256" key="4">
    <source>
        <dbReference type="ARBA" id="ARBA00012483"/>
    </source>
</evidence>
<dbReference type="InterPro" id="IPR013083">
    <property type="entry name" value="Znf_RING/FYVE/PHD"/>
</dbReference>
<dbReference type="SUPFAM" id="SSF57850">
    <property type="entry name" value="RING/U-box"/>
    <property type="match status" value="1"/>
</dbReference>
<name>A0ABY7DHZ6_MYAAR</name>
<keyword evidence="6" id="KW-0597">Phosphoprotein</keyword>
<organism evidence="15 16">
    <name type="scientific">Mya arenaria</name>
    <name type="common">Soft-shell clam</name>
    <dbReference type="NCBI Taxonomy" id="6604"/>
    <lineage>
        <taxon>Eukaryota</taxon>
        <taxon>Metazoa</taxon>
        <taxon>Spiralia</taxon>
        <taxon>Lophotrochozoa</taxon>
        <taxon>Mollusca</taxon>
        <taxon>Bivalvia</taxon>
        <taxon>Autobranchia</taxon>
        <taxon>Heteroconchia</taxon>
        <taxon>Euheterodonta</taxon>
        <taxon>Imparidentia</taxon>
        <taxon>Neoheterodontei</taxon>
        <taxon>Myida</taxon>
        <taxon>Myoidea</taxon>
        <taxon>Myidae</taxon>
        <taxon>Mya</taxon>
    </lineage>
</organism>
<feature type="domain" description="RING-type" evidence="14">
    <location>
        <begin position="14"/>
        <end position="54"/>
    </location>
</feature>
<dbReference type="PROSITE" id="PS00028">
    <property type="entry name" value="ZINC_FINGER_C2H2_1"/>
    <property type="match status" value="1"/>
</dbReference>
<feature type="compositionally biased region" description="Polar residues" evidence="13">
    <location>
        <begin position="676"/>
        <end position="689"/>
    </location>
</feature>
<dbReference type="Pfam" id="PF23202">
    <property type="entry name" value="PAH_ZNF598"/>
    <property type="match status" value="1"/>
</dbReference>
<evidence type="ECO:0000256" key="2">
    <source>
        <dbReference type="ARBA" id="ARBA00004496"/>
    </source>
</evidence>
<dbReference type="Proteomes" id="UP001164746">
    <property type="component" value="Chromosome 2"/>
</dbReference>
<evidence type="ECO:0000259" key="14">
    <source>
        <dbReference type="PROSITE" id="PS50089"/>
    </source>
</evidence>
<dbReference type="InterPro" id="IPR057634">
    <property type="entry name" value="PAH_ZNF598/HEL2"/>
</dbReference>
<sequence>MIQNYFQNNDNNLCLVCHELVEVYAIGKCDHPICFKCSTRMRALCEQFYCPICRTDLPEVFFLTTRERYNDMPVKKFVLNRKLKIQFENNNVRDMFEELLEHRCKLCPKSHPEKSFRALKEHMRRVHTLFYCDLCLELKIFTSHRKVYNRQDLAIHRRVGDKDDKSYKGHPLCQFCEERFQDKDELYKHLRKQHFFCHFCESLGSQEFYDDYESLKQHFHNDHYLCEEGECVNVQFTNVFRTDIDLRSHMAQNHSKAQGKAQARQERTLNIDINLVPRPGARGNRGGRDEYEGQRRGGARQSGTTGGRDEYEGQRRGGARQPGNPGGRDDYDGQRRGGARQPGGHGTGPTNKGGNKYTPPNARERMDIDRAIQASLSTMSNEDMKKDKKPVVVDSSSSDDDFAQSDKHFPSLHSSAATTSQTTGTSTVTAATSNTTTTVTESSANKPTLADRFAMASNRTVQHGSMNDFPSLSQTIVRPESSTTPSVNNGVKVKALDSKAKNKKKKKKERVNDIKDNKEHLKGNASLDDIASLLMPTTVSKDKPVEVVVQEPKVTVTEKVAKKKEDKVEKKLESKRIEPKVEEVKEINDIEKAFNYEYEPPADFPASKPVKFGIADDEDFPALCGGKKQKPPPGFRAGTSSAAPTTAKPPPGLSSGQNSFRPPPGFMSSKLDETKFTSSDPAPVTNGSSADHDFSQPEDFSYRNQMLIGTIQSICGEDGNQFSDFKKLSGEFRRGDLDAGQYYIQCENVLGKKNFGEVFPELLALLPDIQKQNDLLSVHMEEMKRDAGVLKISGKSRDMKGAWTPSNSGFLTCQNCRQVLVRRDYNKHLAGHSIQSDFPALSTEPGSGNRGMPSGRWMKANH</sequence>
<feature type="region of interest" description="Disordered" evidence="13">
    <location>
        <begin position="837"/>
        <end position="862"/>
    </location>
</feature>
<gene>
    <name evidence="15" type="ORF">MAR_029996</name>
</gene>
<evidence type="ECO:0000256" key="9">
    <source>
        <dbReference type="ARBA" id="ARBA00022771"/>
    </source>
</evidence>
<reference evidence="15" key="1">
    <citation type="submission" date="2022-11" db="EMBL/GenBank/DDBJ databases">
        <title>Centuries of genome instability and evolution in soft-shell clam transmissible cancer (bioRxiv).</title>
        <authorList>
            <person name="Hart S.F.M."/>
            <person name="Yonemitsu M.A."/>
            <person name="Giersch R.M."/>
            <person name="Beal B.F."/>
            <person name="Arriagada G."/>
            <person name="Davis B.W."/>
            <person name="Ostrander E.A."/>
            <person name="Goff S.P."/>
            <person name="Metzger M.J."/>
        </authorList>
    </citation>
    <scope>NUCLEOTIDE SEQUENCE</scope>
    <source>
        <strain evidence="15">MELC-2E11</strain>
        <tissue evidence="15">Siphon/mantle</tissue>
    </source>
</reference>
<comment type="similarity">
    <text evidence="11">Belongs to the ZNF598/HEL2 family.</text>
</comment>
<dbReference type="Pfam" id="PF25447">
    <property type="entry name" value="RING_ZNF598"/>
    <property type="match status" value="1"/>
</dbReference>
<dbReference type="InterPro" id="IPR013087">
    <property type="entry name" value="Znf_C2H2_type"/>
</dbReference>
<evidence type="ECO:0000256" key="5">
    <source>
        <dbReference type="ARBA" id="ARBA00022490"/>
    </source>
</evidence>
<evidence type="ECO:0000256" key="10">
    <source>
        <dbReference type="ARBA" id="ARBA00022833"/>
    </source>
</evidence>
<feature type="region of interest" description="Disordered" evidence="13">
    <location>
        <begin position="251"/>
        <end position="446"/>
    </location>
</feature>
<feature type="region of interest" description="Disordered" evidence="13">
    <location>
        <begin position="478"/>
        <end position="519"/>
    </location>
</feature>
<comment type="pathway">
    <text evidence="3">Protein modification; protein ubiquitination.</text>
</comment>
<proteinExistence type="inferred from homology"/>
<feature type="compositionally biased region" description="Basic and acidic residues" evidence="13">
    <location>
        <begin position="286"/>
        <end position="295"/>
    </location>
</feature>
<dbReference type="EMBL" id="CP111013">
    <property type="protein sequence ID" value="WAQ97306.1"/>
    <property type="molecule type" value="Genomic_DNA"/>
</dbReference>
<dbReference type="PROSITE" id="PS50089">
    <property type="entry name" value="ZF_RING_2"/>
    <property type="match status" value="1"/>
</dbReference>
<dbReference type="SMART" id="SM00355">
    <property type="entry name" value="ZnF_C2H2"/>
    <property type="match status" value="5"/>
</dbReference>
<evidence type="ECO:0000256" key="11">
    <source>
        <dbReference type="ARBA" id="ARBA00035113"/>
    </source>
</evidence>
<keyword evidence="8" id="KW-0479">Metal-binding</keyword>
<evidence type="ECO:0000256" key="1">
    <source>
        <dbReference type="ARBA" id="ARBA00000900"/>
    </source>
</evidence>
<dbReference type="PANTHER" id="PTHR22938:SF0">
    <property type="entry name" value="E3 UBIQUITIN-PROTEIN LIGASE ZNF598"/>
    <property type="match status" value="1"/>
</dbReference>
<keyword evidence="7" id="KW-0808">Transferase</keyword>
<feature type="compositionally biased region" description="Low complexity" evidence="13">
    <location>
        <begin position="637"/>
        <end position="646"/>
    </location>
</feature>
<accession>A0ABY7DHZ6</accession>
<evidence type="ECO:0000313" key="16">
    <source>
        <dbReference type="Proteomes" id="UP001164746"/>
    </source>
</evidence>
<keyword evidence="16" id="KW-1185">Reference proteome</keyword>
<keyword evidence="5" id="KW-0963">Cytoplasm</keyword>
<evidence type="ECO:0000256" key="7">
    <source>
        <dbReference type="ARBA" id="ARBA00022679"/>
    </source>
</evidence>
<dbReference type="InterPro" id="IPR041888">
    <property type="entry name" value="RING-HC_ZNF598/HEL2"/>
</dbReference>
<evidence type="ECO:0000256" key="12">
    <source>
        <dbReference type="PROSITE-ProRule" id="PRU00175"/>
    </source>
</evidence>
<comment type="catalytic activity">
    <reaction evidence="1">
        <text>S-ubiquitinyl-[E2 ubiquitin-conjugating enzyme]-L-cysteine + [acceptor protein]-L-lysine = [E2 ubiquitin-conjugating enzyme]-L-cysteine + N(6)-ubiquitinyl-[acceptor protein]-L-lysine.</text>
        <dbReference type="EC" id="2.3.2.27"/>
    </reaction>
</comment>
<dbReference type="EC" id="2.3.2.27" evidence="4"/>